<dbReference type="GO" id="GO:0030007">
    <property type="term" value="P:intracellular potassium ion homeostasis"/>
    <property type="evidence" value="ECO:0007669"/>
    <property type="project" value="TreeGrafter"/>
</dbReference>
<dbReference type="AlphaFoldDB" id="A0A8H4F608"/>
<keyword evidence="3 9" id="KW-0812">Transmembrane</keyword>
<evidence type="ECO:0000259" key="11">
    <source>
        <dbReference type="SMART" id="SM00831"/>
    </source>
</evidence>
<keyword evidence="2" id="KW-1003">Cell membrane</keyword>
<dbReference type="EMBL" id="JAAECE010000001">
    <property type="protein sequence ID" value="KAF1806090.1"/>
    <property type="molecule type" value="Genomic_DNA"/>
</dbReference>
<keyword evidence="4" id="KW-0547">Nucleotide-binding</keyword>
<dbReference type="Gene3D" id="1.20.1110.10">
    <property type="entry name" value="Calcium-transporting ATPase, transmembrane domain"/>
    <property type="match status" value="1"/>
</dbReference>
<dbReference type="PANTHER" id="PTHR43294:SF21">
    <property type="entry name" value="CATION TRANSPORTING ATPASE"/>
    <property type="match status" value="1"/>
</dbReference>
<dbReference type="Gene3D" id="2.70.150.10">
    <property type="entry name" value="Calcium-transporting ATPase, cytoplasmic transduction domain A"/>
    <property type="match status" value="1"/>
</dbReference>
<dbReference type="Pfam" id="PF00689">
    <property type="entry name" value="Cation_ATPase_C"/>
    <property type="match status" value="1"/>
</dbReference>
<evidence type="ECO:0000256" key="2">
    <source>
        <dbReference type="ARBA" id="ARBA00022475"/>
    </source>
</evidence>
<dbReference type="PRINTS" id="PR00121">
    <property type="entry name" value="NAKATPASE"/>
</dbReference>
<feature type="transmembrane region" description="Helical" evidence="9">
    <location>
        <begin position="923"/>
        <end position="951"/>
    </location>
</feature>
<dbReference type="Proteomes" id="UP000469890">
    <property type="component" value="Unassembled WGS sequence"/>
</dbReference>
<dbReference type="InterPro" id="IPR050510">
    <property type="entry name" value="Cation_transp_ATPase_P-type"/>
</dbReference>
<dbReference type="Pfam" id="PF13246">
    <property type="entry name" value="Cation_ATPase"/>
    <property type="match status" value="1"/>
</dbReference>
<comment type="subcellular location">
    <subcellularLocation>
        <location evidence="1">Cell membrane</location>
        <topology evidence="1">Multi-pass membrane protein</topology>
    </subcellularLocation>
</comment>
<feature type="transmembrane region" description="Helical" evidence="9">
    <location>
        <begin position="181"/>
        <end position="204"/>
    </location>
</feature>
<dbReference type="GO" id="GO:0005524">
    <property type="term" value="F:ATP binding"/>
    <property type="evidence" value="ECO:0007669"/>
    <property type="project" value="UniProtKB-KW"/>
</dbReference>
<feature type="transmembrane region" description="Helical" evidence="9">
    <location>
        <begin position="852"/>
        <end position="874"/>
    </location>
</feature>
<evidence type="ECO:0000256" key="10">
    <source>
        <dbReference type="SAM" id="SignalP"/>
    </source>
</evidence>
<comment type="caution">
    <text evidence="12">The sequence shown here is derived from an EMBL/GenBank/DDBJ whole genome shotgun (WGS) entry which is preliminary data.</text>
</comment>
<dbReference type="GO" id="GO:1902600">
    <property type="term" value="P:proton transmembrane transport"/>
    <property type="evidence" value="ECO:0007669"/>
    <property type="project" value="TreeGrafter"/>
</dbReference>
<dbReference type="GO" id="GO:0006883">
    <property type="term" value="P:intracellular sodium ion homeostasis"/>
    <property type="evidence" value="ECO:0007669"/>
    <property type="project" value="TreeGrafter"/>
</dbReference>
<dbReference type="InterPro" id="IPR008250">
    <property type="entry name" value="ATPase_P-typ_transduc_dom_A_sf"/>
</dbReference>
<keyword evidence="5" id="KW-0067">ATP-binding</keyword>
<dbReference type="PRINTS" id="PR00119">
    <property type="entry name" value="CATATPASE"/>
</dbReference>
<dbReference type="Gene3D" id="3.40.50.1000">
    <property type="entry name" value="HAD superfamily/HAD-like"/>
    <property type="match status" value="1"/>
</dbReference>
<evidence type="ECO:0000256" key="3">
    <source>
        <dbReference type="ARBA" id="ARBA00022692"/>
    </source>
</evidence>
<dbReference type="SUPFAM" id="SSF81665">
    <property type="entry name" value="Calcium ATPase, transmembrane domain M"/>
    <property type="match status" value="1"/>
</dbReference>
<gene>
    <name evidence="12" type="ORF">FB192DRAFT_1425515</name>
</gene>
<dbReference type="SUPFAM" id="SSF56784">
    <property type="entry name" value="HAD-like"/>
    <property type="match status" value="1"/>
</dbReference>
<evidence type="ECO:0000256" key="8">
    <source>
        <dbReference type="ARBA" id="ARBA00023136"/>
    </source>
</evidence>
<protein>
    <recommendedName>
        <fullName evidence="11">Cation-transporting P-type ATPase N-terminal domain-containing protein</fullName>
    </recommendedName>
</protein>
<evidence type="ECO:0000256" key="9">
    <source>
        <dbReference type="SAM" id="Phobius"/>
    </source>
</evidence>
<accession>A0A8H4F608</accession>
<dbReference type="InterPro" id="IPR036412">
    <property type="entry name" value="HAD-like_sf"/>
</dbReference>
<proteinExistence type="predicted"/>
<evidence type="ECO:0000256" key="6">
    <source>
        <dbReference type="ARBA" id="ARBA00022967"/>
    </source>
</evidence>
<keyword evidence="10" id="KW-0732">Signal</keyword>
<dbReference type="InterPro" id="IPR023299">
    <property type="entry name" value="ATPase_P-typ_cyto_dom_N"/>
</dbReference>
<feature type="transmembrane region" description="Helical" evidence="9">
    <location>
        <begin position="347"/>
        <end position="369"/>
    </location>
</feature>
<dbReference type="InterPro" id="IPR018303">
    <property type="entry name" value="ATPase_P-typ_P_site"/>
</dbReference>
<keyword evidence="7 9" id="KW-1133">Transmembrane helix</keyword>
<dbReference type="Gene3D" id="3.40.1110.10">
    <property type="entry name" value="Calcium-transporting ATPase, cytoplasmic domain N"/>
    <property type="match status" value="1"/>
</dbReference>
<sequence length="1110" mass="122440">MLIPFQRLFVFLALQSLSLSLLLSIMTSESGEKHIQLQFEENTKRSGSTQVVEEGYANIPVKFRTLSLNVTESIKVPNDSKKEMDDSEYFAAMDFHKLSTHELNLRFNTSDTAGLDSAASDTRLKRNGENILIQRKPNYILKILGYVFGGFCSVLWIGVITFFLCWMPLSTPPIAPGGSPSVVNLALAILVIIVIFFQASFSAFQDWSTSRVMKSILNLLPSECFVLRDGDVKKMPASKLVVGDVVQIKLGNKVPADLRLIQVSNDLKFDRAVLTGESEAIEGSTACTDPNILESKNIALMGTHVVNGNGVGIVVLTGNNTVMGRINRLTTSAKEKVTLIQQEISRFVRIIVCLTITLVLILLIEWLAFLHPKHPDFQNVVALLMNLMGCVVAFIPEGMPVGVAMTMMMIARRMKQNNILPKALTTVETLGCVTVICSDKTGTLTQNKMFVTSVGFADSECTPNDCARALNDAPTATASQAYKQLHLASYLCNNAAFDSTTMDQPIQERLVNGDATDSAILRFAAELGDGEKDLSQFNRTFEIPFNSKNKWMLTMYQADENTTAMESIYGHGDDATNNQSLIFVKGAPDIILPKCTSVLSAKTNTVVPLTGETLDTLSTLQEKWANNGQRVLVLCRRFYTPTNSLNSNALQDEIVNHAVQDLTVIGLVGIMDPPRTEIKQTVADCRRSGSRFFMITGDFGLTAAAIAREIGIFSSTRSPDTYIDIVNPEKHFGPCGEGDLTSLLLTGSDLQKFGDVEWENVCTYDEIVFARTTPEQKLKIVKELQKRDNIVAVTGDGVNDAPALKAADVGVAVVSGSDVAIEAADLVLMGEFDSITEAIRLGRLVFQNLQKVIGYLLPAGSWSEIWPVLVNAFAGTPLPLSSFLMIMICCFTDLFPCLTLIMEQEEFDLLSMKPRNPKKDHLINFKIYLQSYIFMGSMQTICSLSMFFFFIKSATGLGWYDFVGTYSSGPWGPPENPTWGTDPSTGAPLTSDQFTQILYSGQCVTFVTLVILQWGNVLSIRNRKMSILQADPIRQKRRNLWIFGGMLCALIVAIIVTEVPWIQQTLQTNSVPIKHWLIPIPLAVGILAMDEIRKLLVRTFPNSIIAKLAW</sequence>
<feature type="transmembrane region" description="Helical" evidence="9">
    <location>
        <begin position="1073"/>
        <end position="1089"/>
    </location>
</feature>
<dbReference type="GO" id="GO:0005886">
    <property type="term" value="C:plasma membrane"/>
    <property type="evidence" value="ECO:0007669"/>
    <property type="project" value="UniProtKB-SubCell"/>
</dbReference>
<dbReference type="InterPro" id="IPR001757">
    <property type="entry name" value="P_typ_ATPase"/>
</dbReference>
<feature type="chain" id="PRO_5034112140" description="Cation-transporting P-type ATPase N-terminal domain-containing protein" evidence="10">
    <location>
        <begin position="21"/>
        <end position="1110"/>
    </location>
</feature>
<name>A0A8H4F608_MUCCL</name>
<dbReference type="GO" id="GO:0016887">
    <property type="term" value="F:ATP hydrolysis activity"/>
    <property type="evidence" value="ECO:0007669"/>
    <property type="project" value="InterPro"/>
</dbReference>
<dbReference type="InterPro" id="IPR059000">
    <property type="entry name" value="ATPase_P-type_domA"/>
</dbReference>
<evidence type="ECO:0000313" key="12">
    <source>
        <dbReference type="EMBL" id="KAF1806090.1"/>
    </source>
</evidence>
<dbReference type="SFLD" id="SFLDS00003">
    <property type="entry name" value="Haloacid_Dehalogenase"/>
    <property type="match status" value="1"/>
</dbReference>
<feature type="signal peptide" evidence="10">
    <location>
        <begin position="1"/>
        <end position="20"/>
    </location>
</feature>
<organism evidence="12 13">
    <name type="scientific">Mucor circinelloides f. lusitanicus</name>
    <name type="common">Mucor racemosus var. lusitanicus</name>
    <dbReference type="NCBI Taxonomy" id="29924"/>
    <lineage>
        <taxon>Eukaryota</taxon>
        <taxon>Fungi</taxon>
        <taxon>Fungi incertae sedis</taxon>
        <taxon>Mucoromycota</taxon>
        <taxon>Mucoromycotina</taxon>
        <taxon>Mucoromycetes</taxon>
        <taxon>Mucorales</taxon>
        <taxon>Mucorineae</taxon>
        <taxon>Mucoraceae</taxon>
        <taxon>Mucor</taxon>
    </lineage>
</organism>
<evidence type="ECO:0000256" key="7">
    <source>
        <dbReference type="ARBA" id="ARBA00022989"/>
    </source>
</evidence>
<dbReference type="GO" id="GO:0005391">
    <property type="term" value="F:P-type sodium:potassium-exchanging transporter activity"/>
    <property type="evidence" value="ECO:0007669"/>
    <property type="project" value="TreeGrafter"/>
</dbReference>
<dbReference type="NCBIfam" id="TIGR01494">
    <property type="entry name" value="ATPase_P-type"/>
    <property type="match status" value="2"/>
</dbReference>
<feature type="transmembrane region" description="Helical" evidence="9">
    <location>
        <begin position="143"/>
        <end position="169"/>
    </location>
</feature>
<evidence type="ECO:0000313" key="13">
    <source>
        <dbReference type="Proteomes" id="UP000469890"/>
    </source>
</evidence>
<dbReference type="Pfam" id="PF00122">
    <property type="entry name" value="E1-E2_ATPase"/>
    <property type="match status" value="1"/>
</dbReference>
<feature type="transmembrane region" description="Helical" evidence="9">
    <location>
        <begin position="1040"/>
        <end position="1061"/>
    </location>
</feature>
<keyword evidence="8 9" id="KW-0472">Membrane</keyword>
<dbReference type="SFLD" id="SFLDG00002">
    <property type="entry name" value="C1.7:_P-type_atpase_like"/>
    <property type="match status" value="1"/>
</dbReference>
<dbReference type="Pfam" id="PF00690">
    <property type="entry name" value="Cation_ATPase_N"/>
    <property type="match status" value="1"/>
</dbReference>
<feature type="transmembrane region" description="Helical" evidence="9">
    <location>
        <begin position="997"/>
        <end position="1019"/>
    </location>
</feature>
<dbReference type="PANTHER" id="PTHR43294">
    <property type="entry name" value="SODIUM/POTASSIUM-TRANSPORTING ATPASE SUBUNIT ALPHA"/>
    <property type="match status" value="1"/>
</dbReference>
<dbReference type="GO" id="GO:1990573">
    <property type="term" value="P:potassium ion import across plasma membrane"/>
    <property type="evidence" value="ECO:0007669"/>
    <property type="project" value="TreeGrafter"/>
</dbReference>
<dbReference type="GO" id="GO:0036376">
    <property type="term" value="P:sodium ion export across plasma membrane"/>
    <property type="evidence" value="ECO:0007669"/>
    <property type="project" value="TreeGrafter"/>
</dbReference>
<dbReference type="FunFam" id="3.40.50.1000:FF:000001">
    <property type="entry name" value="Phospholipid-transporting ATPase IC"/>
    <property type="match status" value="1"/>
</dbReference>
<dbReference type="InterPro" id="IPR023214">
    <property type="entry name" value="HAD_sf"/>
</dbReference>
<dbReference type="InterPro" id="IPR006068">
    <property type="entry name" value="ATPase_P-typ_cation-transptr_C"/>
</dbReference>
<evidence type="ECO:0000256" key="1">
    <source>
        <dbReference type="ARBA" id="ARBA00004651"/>
    </source>
</evidence>
<feature type="transmembrane region" description="Helical" evidence="9">
    <location>
        <begin position="381"/>
        <end position="405"/>
    </location>
</feature>
<feature type="transmembrane region" description="Helical" evidence="9">
    <location>
        <begin position="880"/>
        <end position="902"/>
    </location>
</feature>
<reference evidence="12 13" key="1">
    <citation type="submission" date="2019-09" db="EMBL/GenBank/DDBJ databases">
        <authorList>
            <consortium name="DOE Joint Genome Institute"/>
            <person name="Mondo S.J."/>
            <person name="Navarro-Mendoza M.I."/>
            <person name="Perez-Arques C."/>
            <person name="Panchal S."/>
            <person name="Nicolas F.E."/>
            <person name="Ganguly P."/>
            <person name="Pangilinan J."/>
            <person name="Grigoriev I."/>
            <person name="Heitman J."/>
            <person name="Sanya K."/>
            <person name="Garre V."/>
        </authorList>
    </citation>
    <scope>NUCLEOTIDE SEQUENCE [LARGE SCALE GENOMIC DNA]</scope>
    <source>
        <strain evidence="12 13">MU402</strain>
    </source>
</reference>
<dbReference type="SUPFAM" id="SSF81653">
    <property type="entry name" value="Calcium ATPase, transduction domain A"/>
    <property type="match status" value="1"/>
</dbReference>
<dbReference type="InterPro" id="IPR023298">
    <property type="entry name" value="ATPase_P-typ_TM_dom_sf"/>
</dbReference>
<dbReference type="InterPro" id="IPR044492">
    <property type="entry name" value="P_typ_ATPase_HD_dom"/>
</dbReference>
<dbReference type="PROSITE" id="PS00154">
    <property type="entry name" value="ATPASE_E1_E2"/>
    <property type="match status" value="1"/>
</dbReference>
<dbReference type="SFLD" id="SFLDF00027">
    <property type="entry name" value="p-type_atpase"/>
    <property type="match status" value="1"/>
</dbReference>
<dbReference type="SMART" id="SM00831">
    <property type="entry name" value="Cation_ATPase_N"/>
    <property type="match status" value="1"/>
</dbReference>
<dbReference type="Pfam" id="PF00702">
    <property type="entry name" value="Hydrolase"/>
    <property type="match status" value="1"/>
</dbReference>
<evidence type="ECO:0000256" key="5">
    <source>
        <dbReference type="ARBA" id="ARBA00022840"/>
    </source>
</evidence>
<dbReference type="SUPFAM" id="SSF81660">
    <property type="entry name" value="Metal cation-transporting ATPase, ATP-binding domain N"/>
    <property type="match status" value="1"/>
</dbReference>
<keyword evidence="6" id="KW-1278">Translocase</keyword>
<evidence type="ECO:0000256" key="4">
    <source>
        <dbReference type="ARBA" id="ARBA00022741"/>
    </source>
</evidence>
<dbReference type="InterPro" id="IPR004014">
    <property type="entry name" value="ATPase_P-typ_cation-transptr_N"/>
</dbReference>
<feature type="domain" description="Cation-transporting P-type ATPase N-terminal" evidence="11">
    <location>
        <begin position="94"/>
        <end position="167"/>
    </location>
</feature>